<proteinExistence type="inferred from homology"/>
<protein>
    <submittedName>
        <fullName evidence="8">DoxX family protein</fullName>
    </submittedName>
</protein>
<dbReference type="PANTHER" id="PTHR33452">
    <property type="entry name" value="OXIDOREDUCTASE CATD-RELATED"/>
    <property type="match status" value="1"/>
</dbReference>
<comment type="caution">
    <text evidence="8">The sequence shown here is derived from an EMBL/GenBank/DDBJ whole genome shotgun (WGS) entry which is preliminary data.</text>
</comment>
<feature type="transmembrane region" description="Helical" evidence="7">
    <location>
        <begin position="108"/>
        <end position="129"/>
    </location>
</feature>
<dbReference type="GO" id="GO:0005886">
    <property type="term" value="C:plasma membrane"/>
    <property type="evidence" value="ECO:0007669"/>
    <property type="project" value="UniProtKB-SubCell"/>
</dbReference>
<reference evidence="8 9" key="1">
    <citation type="submission" date="2018-11" db="EMBL/GenBank/DDBJ databases">
        <title>The genome draft of YIM 96095.</title>
        <authorList>
            <person name="Tang S.-K."/>
            <person name="Chunyu W.-X."/>
            <person name="Feng Y.-Z."/>
        </authorList>
    </citation>
    <scope>NUCLEOTIDE SEQUENCE [LARGE SCALE GENOMIC DNA]</scope>
    <source>
        <strain evidence="8 9">YIM 96095</strain>
    </source>
</reference>
<evidence type="ECO:0000256" key="3">
    <source>
        <dbReference type="ARBA" id="ARBA00022475"/>
    </source>
</evidence>
<sequence length="135" mass="14275">MDIVALIGRVLFVLVFLMSGFNHLTNLAAMSGYAESKNFPAPRAAVAVSGIWIIVAALLVLIGVWGDLGALMLFVFLVATAFGFHAFWSESDPGTQQNEMNHFLKDIALAGASLVLFAVFSQVGIGLTATGPLFG</sequence>
<dbReference type="InterPro" id="IPR032808">
    <property type="entry name" value="DoxX"/>
</dbReference>
<evidence type="ECO:0000256" key="5">
    <source>
        <dbReference type="ARBA" id="ARBA00022989"/>
    </source>
</evidence>
<keyword evidence="4 7" id="KW-0812">Transmembrane</keyword>
<keyword evidence="9" id="KW-1185">Reference proteome</keyword>
<feature type="transmembrane region" description="Helical" evidence="7">
    <location>
        <begin position="44"/>
        <end position="65"/>
    </location>
</feature>
<keyword evidence="3" id="KW-1003">Cell membrane</keyword>
<evidence type="ECO:0000256" key="7">
    <source>
        <dbReference type="SAM" id="Phobius"/>
    </source>
</evidence>
<evidence type="ECO:0000256" key="6">
    <source>
        <dbReference type="ARBA" id="ARBA00023136"/>
    </source>
</evidence>
<accession>A0A3N0EGT9</accession>
<evidence type="ECO:0000256" key="1">
    <source>
        <dbReference type="ARBA" id="ARBA00004651"/>
    </source>
</evidence>
<keyword evidence="5 7" id="KW-1133">Transmembrane helix</keyword>
<comment type="similarity">
    <text evidence="2">Belongs to the DoxX family.</text>
</comment>
<dbReference type="OrthoDB" id="329282at2"/>
<dbReference type="Proteomes" id="UP000269198">
    <property type="component" value="Unassembled WGS sequence"/>
</dbReference>
<keyword evidence="6 7" id="KW-0472">Membrane</keyword>
<evidence type="ECO:0000256" key="2">
    <source>
        <dbReference type="ARBA" id="ARBA00006679"/>
    </source>
</evidence>
<dbReference type="AlphaFoldDB" id="A0A3N0EGT9"/>
<dbReference type="EMBL" id="RJMB01000002">
    <property type="protein sequence ID" value="RNL86987.1"/>
    <property type="molecule type" value="Genomic_DNA"/>
</dbReference>
<dbReference type="InterPro" id="IPR051907">
    <property type="entry name" value="DoxX-like_oxidoreductase"/>
</dbReference>
<evidence type="ECO:0000256" key="4">
    <source>
        <dbReference type="ARBA" id="ARBA00022692"/>
    </source>
</evidence>
<gene>
    <name evidence="8" type="ORF">EFW17_03785</name>
</gene>
<feature type="transmembrane region" description="Helical" evidence="7">
    <location>
        <begin position="6"/>
        <end position="24"/>
    </location>
</feature>
<organism evidence="8 9">
    <name type="scientific">Halostreptopolyspora alba</name>
    <dbReference type="NCBI Taxonomy" id="2487137"/>
    <lineage>
        <taxon>Bacteria</taxon>
        <taxon>Bacillati</taxon>
        <taxon>Actinomycetota</taxon>
        <taxon>Actinomycetes</taxon>
        <taxon>Streptosporangiales</taxon>
        <taxon>Nocardiopsidaceae</taxon>
        <taxon>Halostreptopolyspora</taxon>
    </lineage>
</organism>
<dbReference type="PANTHER" id="PTHR33452:SF1">
    <property type="entry name" value="INNER MEMBRANE PROTEIN YPHA-RELATED"/>
    <property type="match status" value="1"/>
</dbReference>
<evidence type="ECO:0000313" key="9">
    <source>
        <dbReference type="Proteomes" id="UP000269198"/>
    </source>
</evidence>
<feature type="transmembrane region" description="Helical" evidence="7">
    <location>
        <begin position="71"/>
        <end position="88"/>
    </location>
</feature>
<name>A0A3N0EGT9_9ACTN</name>
<dbReference type="Pfam" id="PF07681">
    <property type="entry name" value="DoxX"/>
    <property type="match status" value="1"/>
</dbReference>
<evidence type="ECO:0000313" key="8">
    <source>
        <dbReference type="EMBL" id="RNL86987.1"/>
    </source>
</evidence>
<comment type="subcellular location">
    <subcellularLocation>
        <location evidence="1">Cell membrane</location>
        <topology evidence="1">Multi-pass membrane protein</topology>
    </subcellularLocation>
</comment>